<reference evidence="2 3" key="1">
    <citation type="submission" date="2016-10" db="EMBL/GenBank/DDBJ databases">
        <authorList>
            <person name="de Groot N.N."/>
        </authorList>
    </citation>
    <scope>NUCLEOTIDE SEQUENCE [LARGE SCALE GENOMIC DNA]</scope>
    <source>
        <strain evidence="2 3">DSM 45610</strain>
    </source>
</reference>
<proteinExistence type="predicted"/>
<sequence>MKKPPRKESTIRIGSLVLFLKSGGFTTLLPLLNLSREVTYGKFPYLMLNKKRPLRVIYSSSLTQPNPN</sequence>
<dbReference type="AlphaFoldDB" id="A0A1H3B9Q4"/>
<protein>
    <submittedName>
        <fullName evidence="2">Uncharacterized protein</fullName>
    </submittedName>
</protein>
<dbReference type="EMBL" id="FNNQ01000016">
    <property type="protein sequence ID" value="SDX38760.1"/>
    <property type="molecule type" value="Genomic_DNA"/>
</dbReference>
<feature type="transmembrane region" description="Helical" evidence="1">
    <location>
        <begin position="12"/>
        <end position="32"/>
    </location>
</feature>
<keyword evidence="1" id="KW-1133">Transmembrane helix</keyword>
<accession>A0A1H3B9Q4</accession>
<dbReference type="STRING" id="1048340.SAMN05444487_11625"/>
<gene>
    <name evidence="2" type="ORF">SAMN05444487_11625</name>
</gene>
<evidence type="ECO:0000313" key="3">
    <source>
        <dbReference type="Proteomes" id="UP000198534"/>
    </source>
</evidence>
<evidence type="ECO:0000313" key="2">
    <source>
        <dbReference type="EMBL" id="SDX38760.1"/>
    </source>
</evidence>
<name>A0A1H3B9Q4_9BACL</name>
<keyword evidence="1" id="KW-0472">Membrane</keyword>
<organism evidence="2 3">
    <name type="scientific">Marininema mesophilum</name>
    <dbReference type="NCBI Taxonomy" id="1048340"/>
    <lineage>
        <taxon>Bacteria</taxon>
        <taxon>Bacillati</taxon>
        <taxon>Bacillota</taxon>
        <taxon>Bacilli</taxon>
        <taxon>Bacillales</taxon>
        <taxon>Thermoactinomycetaceae</taxon>
        <taxon>Marininema</taxon>
    </lineage>
</organism>
<keyword evidence="3" id="KW-1185">Reference proteome</keyword>
<dbReference type="Proteomes" id="UP000198534">
    <property type="component" value="Unassembled WGS sequence"/>
</dbReference>
<evidence type="ECO:0000256" key="1">
    <source>
        <dbReference type="SAM" id="Phobius"/>
    </source>
</evidence>
<keyword evidence="1" id="KW-0812">Transmembrane</keyword>